<accession>A0A9P8C6I6</accession>
<dbReference type="PANTHER" id="PTHR14097">
    <property type="entry name" value="OXIDOREDUCTASE HTATIP2"/>
    <property type="match status" value="1"/>
</dbReference>
<gene>
    <name evidence="1" type="ORF">BJ875DRAFT_259562</name>
</gene>
<dbReference type="OrthoDB" id="3535423at2759"/>
<dbReference type="SUPFAM" id="SSF51735">
    <property type="entry name" value="NAD(P)-binding Rossmann-fold domains"/>
    <property type="match status" value="1"/>
</dbReference>
<sequence length="241" mass="25707">MKLIIAGSTGFVATEIIRQAISNPAVTSIIALSRRETTPPPNAGADASKLKSVVCNDFSNYSEDVKKELAGADACIWTIAVGISKVKTMPFEEVRKICLDYTVTGLETICPLGSKPFRFLYISGSNTTRDQTKKPLFMPDYSLVRGEVENRVLAYAKESNGAVVSCLAKPGLIKRPGQTAISGGIFPAIARAVLGVPSVELIHISATLIDQAVNGIEKDALLCDDMTRIGSKAFANLKPSS</sequence>
<dbReference type="Proteomes" id="UP000824998">
    <property type="component" value="Unassembled WGS sequence"/>
</dbReference>
<dbReference type="InterPro" id="IPR036291">
    <property type="entry name" value="NAD(P)-bd_dom_sf"/>
</dbReference>
<dbReference type="Gene3D" id="3.40.50.720">
    <property type="entry name" value="NAD(P)-binding Rossmann-like Domain"/>
    <property type="match status" value="1"/>
</dbReference>
<reference evidence="1" key="1">
    <citation type="journal article" date="2021" name="IMA Fungus">
        <title>Genomic characterization of three marine fungi, including Emericellopsis atlantica sp. nov. with signatures of a generalist lifestyle and marine biomass degradation.</title>
        <authorList>
            <person name="Hagestad O.C."/>
            <person name="Hou L."/>
            <person name="Andersen J.H."/>
            <person name="Hansen E.H."/>
            <person name="Altermark B."/>
            <person name="Li C."/>
            <person name="Kuhnert E."/>
            <person name="Cox R.J."/>
            <person name="Crous P.W."/>
            <person name="Spatafora J.W."/>
            <person name="Lail K."/>
            <person name="Amirebrahimi M."/>
            <person name="Lipzen A."/>
            <person name="Pangilinan J."/>
            <person name="Andreopoulos W."/>
            <person name="Hayes R.D."/>
            <person name="Ng V."/>
            <person name="Grigoriev I.V."/>
            <person name="Jackson S.A."/>
            <person name="Sutton T.D.S."/>
            <person name="Dobson A.D.W."/>
            <person name="Rama T."/>
        </authorList>
    </citation>
    <scope>NUCLEOTIDE SEQUENCE</scope>
    <source>
        <strain evidence="1">TRa018bII</strain>
    </source>
</reference>
<dbReference type="PANTHER" id="PTHR14097:SF9">
    <property type="entry name" value="EPIMERASE, PUTATIVE (AFU_ORTHOLOGUE AFUA_8G07320)-RELATED"/>
    <property type="match status" value="1"/>
</dbReference>
<keyword evidence="2" id="KW-1185">Reference proteome</keyword>
<comment type="caution">
    <text evidence="1">The sequence shown here is derived from an EMBL/GenBank/DDBJ whole genome shotgun (WGS) entry which is preliminary data.</text>
</comment>
<dbReference type="EMBL" id="MU251423">
    <property type="protein sequence ID" value="KAG9235753.1"/>
    <property type="molecule type" value="Genomic_DNA"/>
</dbReference>
<dbReference type="AlphaFoldDB" id="A0A9P8C6I6"/>
<proteinExistence type="predicted"/>
<organism evidence="1 2">
    <name type="scientific">Amylocarpus encephaloides</name>
    <dbReference type="NCBI Taxonomy" id="45428"/>
    <lineage>
        <taxon>Eukaryota</taxon>
        <taxon>Fungi</taxon>
        <taxon>Dikarya</taxon>
        <taxon>Ascomycota</taxon>
        <taxon>Pezizomycotina</taxon>
        <taxon>Leotiomycetes</taxon>
        <taxon>Helotiales</taxon>
        <taxon>Helotiales incertae sedis</taxon>
        <taxon>Amylocarpus</taxon>
    </lineage>
</organism>
<evidence type="ECO:0000313" key="1">
    <source>
        <dbReference type="EMBL" id="KAG9235753.1"/>
    </source>
</evidence>
<name>A0A9P8C6I6_9HELO</name>
<evidence type="ECO:0000313" key="2">
    <source>
        <dbReference type="Proteomes" id="UP000824998"/>
    </source>
</evidence>
<protein>
    <submittedName>
        <fullName evidence="1">Nucleoside-diphosphate-sugar epimerase</fullName>
    </submittedName>
</protein>